<evidence type="ECO:0000256" key="1">
    <source>
        <dbReference type="SAM" id="Phobius"/>
    </source>
</evidence>
<feature type="domain" description="Transposase IS4-like" evidence="2">
    <location>
        <begin position="20"/>
        <end position="90"/>
    </location>
</feature>
<evidence type="ECO:0000259" key="2">
    <source>
        <dbReference type="Pfam" id="PF01609"/>
    </source>
</evidence>
<dbReference type="EMBL" id="CP000393">
    <property type="protein sequence ID" value="ABG49574.1"/>
    <property type="molecule type" value="Genomic_DNA"/>
</dbReference>
<dbReference type="SUPFAM" id="SSF53098">
    <property type="entry name" value="Ribonuclease H-like"/>
    <property type="match status" value="1"/>
</dbReference>
<keyword evidence="1" id="KW-0812">Transmembrane</keyword>
<sequence>MKHVLPKILKAKTYNLLVYKKQKYCQKYVLDKWYILSNLSSPEKIKKIYSQRMGNEAIFKEYKTCGYNLKSAKANETRLSNLILLIAILYTISSFQVQKN</sequence>
<dbReference type="KEGG" id="ter:Tery_0064"/>
<dbReference type="eggNOG" id="COG3385">
    <property type="taxonomic scope" value="Bacteria"/>
</dbReference>
<dbReference type="Pfam" id="PF01609">
    <property type="entry name" value="DDE_Tnp_1"/>
    <property type="match status" value="1"/>
</dbReference>
<evidence type="ECO:0000313" key="3">
    <source>
        <dbReference type="EMBL" id="ABG49574.1"/>
    </source>
</evidence>
<dbReference type="InterPro" id="IPR012337">
    <property type="entry name" value="RNaseH-like_sf"/>
</dbReference>
<reference evidence="3" key="1">
    <citation type="submission" date="2006-06" db="EMBL/GenBank/DDBJ databases">
        <title>Complete sequence of Trichodesmium erythraeum IMS101.</title>
        <authorList>
            <consortium name="US DOE Joint Genome Institute"/>
            <person name="Copeland A."/>
            <person name="Lucas S."/>
            <person name="Lapidus A."/>
            <person name="Barry K."/>
            <person name="Detter J.C."/>
            <person name="Glavina del Rio T."/>
            <person name="Hammon N."/>
            <person name="Israni S."/>
            <person name="Dalin E."/>
            <person name="Tice H."/>
            <person name="Pitluck S."/>
            <person name="Kiss H."/>
            <person name="Munk A.C."/>
            <person name="Brettin T."/>
            <person name="Bruce D."/>
            <person name="Han C."/>
            <person name="Tapia R."/>
            <person name="Gilna P."/>
            <person name="Schmutz J."/>
            <person name="Larimer F."/>
            <person name="Land M."/>
            <person name="Hauser L."/>
            <person name="Kyrpides N."/>
            <person name="Kim E."/>
            <person name="Richardson P."/>
        </authorList>
    </citation>
    <scope>NUCLEOTIDE SEQUENCE [LARGE SCALE GENOMIC DNA]</scope>
    <source>
        <strain evidence="3">IMS101</strain>
    </source>
</reference>
<gene>
    <name evidence="3" type="ordered locus">Tery_0064</name>
</gene>
<organism evidence="3">
    <name type="scientific">Trichodesmium erythraeum (strain IMS101)</name>
    <dbReference type="NCBI Taxonomy" id="203124"/>
    <lineage>
        <taxon>Bacteria</taxon>
        <taxon>Bacillati</taxon>
        <taxon>Cyanobacteriota</taxon>
        <taxon>Cyanophyceae</taxon>
        <taxon>Oscillatoriophycideae</taxon>
        <taxon>Oscillatoriales</taxon>
        <taxon>Microcoleaceae</taxon>
        <taxon>Trichodesmium</taxon>
    </lineage>
</organism>
<keyword evidence="1" id="KW-0472">Membrane</keyword>
<dbReference type="GO" id="GO:0006313">
    <property type="term" value="P:DNA transposition"/>
    <property type="evidence" value="ECO:0007669"/>
    <property type="project" value="InterPro"/>
</dbReference>
<dbReference type="AlphaFoldDB" id="Q11AA0"/>
<dbReference type="GO" id="GO:0004803">
    <property type="term" value="F:transposase activity"/>
    <property type="evidence" value="ECO:0007669"/>
    <property type="project" value="InterPro"/>
</dbReference>
<dbReference type="InterPro" id="IPR002559">
    <property type="entry name" value="Transposase_11"/>
</dbReference>
<protein>
    <recommendedName>
        <fullName evidence="2">Transposase IS4-like domain-containing protein</fullName>
    </recommendedName>
</protein>
<dbReference type="HOGENOM" id="CLU_2304808_0_0_3"/>
<name>Q11AA0_TRIEI</name>
<feature type="transmembrane region" description="Helical" evidence="1">
    <location>
        <begin position="79"/>
        <end position="97"/>
    </location>
</feature>
<dbReference type="GO" id="GO:0003677">
    <property type="term" value="F:DNA binding"/>
    <property type="evidence" value="ECO:0007669"/>
    <property type="project" value="InterPro"/>
</dbReference>
<proteinExistence type="predicted"/>
<keyword evidence="1" id="KW-1133">Transmembrane helix</keyword>
<accession>Q11AA0</accession>